<dbReference type="InterPro" id="IPR014729">
    <property type="entry name" value="Rossmann-like_a/b/a_fold"/>
</dbReference>
<accession>X0YTW2</accession>
<dbReference type="GO" id="GO:0005524">
    <property type="term" value="F:ATP binding"/>
    <property type="evidence" value="ECO:0007669"/>
    <property type="project" value="UniProtKB-KW"/>
</dbReference>
<protein>
    <recommendedName>
        <fullName evidence="6">Aminoacyl-tRNA synthetase class Ia domain-containing protein</fullName>
    </recommendedName>
</protein>
<dbReference type="PANTHER" id="PTHR42765:SF1">
    <property type="entry name" value="ISOLEUCINE--TRNA LIGASE, MITOCHONDRIAL"/>
    <property type="match status" value="1"/>
</dbReference>
<name>X0YTW2_9ZZZZ</name>
<evidence type="ECO:0000256" key="1">
    <source>
        <dbReference type="ARBA" id="ARBA00022598"/>
    </source>
</evidence>
<dbReference type="PANTHER" id="PTHR42765">
    <property type="entry name" value="SOLEUCYL-TRNA SYNTHETASE"/>
    <property type="match status" value="1"/>
</dbReference>
<dbReference type="GO" id="GO:0002161">
    <property type="term" value="F:aminoacyl-tRNA deacylase activity"/>
    <property type="evidence" value="ECO:0007669"/>
    <property type="project" value="InterPro"/>
</dbReference>
<keyword evidence="3" id="KW-0067">ATP-binding</keyword>
<dbReference type="SUPFAM" id="SSF52374">
    <property type="entry name" value="Nucleotidylyl transferase"/>
    <property type="match status" value="1"/>
</dbReference>
<dbReference type="GO" id="GO:0005829">
    <property type="term" value="C:cytosol"/>
    <property type="evidence" value="ECO:0007669"/>
    <property type="project" value="TreeGrafter"/>
</dbReference>
<dbReference type="InterPro" id="IPR009008">
    <property type="entry name" value="Val/Leu/Ile-tRNA-synth_edit"/>
</dbReference>
<evidence type="ECO:0000256" key="2">
    <source>
        <dbReference type="ARBA" id="ARBA00022741"/>
    </source>
</evidence>
<dbReference type="InterPro" id="IPR002300">
    <property type="entry name" value="aa-tRNA-synth_Ia"/>
</dbReference>
<dbReference type="EMBL" id="BARS01052150">
    <property type="protein sequence ID" value="GAG51788.1"/>
    <property type="molecule type" value="Genomic_DNA"/>
</dbReference>
<keyword evidence="2" id="KW-0547">Nucleotide-binding</keyword>
<dbReference type="AlphaFoldDB" id="X0YTW2"/>
<comment type="caution">
    <text evidence="7">The sequence shown here is derived from an EMBL/GenBank/DDBJ whole genome shotgun (WGS) entry which is preliminary data.</text>
</comment>
<evidence type="ECO:0000313" key="7">
    <source>
        <dbReference type="EMBL" id="GAG51788.1"/>
    </source>
</evidence>
<feature type="non-terminal residue" evidence="7">
    <location>
        <position position="1"/>
    </location>
</feature>
<dbReference type="Pfam" id="PF00133">
    <property type="entry name" value="tRNA-synt_1"/>
    <property type="match status" value="1"/>
</dbReference>
<evidence type="ECO:0000259" key="6">
    <source>
        <dbReference type="Pfam" id="PF00133"/>
    </source>
</evidence>
<dbReference type="GO" id="GO:0004822">
    <property type="term" value="F:isoleucine-tRNA ligase activity"/>
    <property type="evidence" value="ECO:0007669"/>
    <property type="project" value="TreeGrafter"/>
</dbReference>
<organism evidence="7">
    <name type="scientific">marine sediment metagenome</name>
    <dbReference type="NCBI Taxonomy" id="412755"/>
    <lineage>
        <taxon>unclassified sequences</taxon>
        <taxon>metagenomes</taxon>
        <taxon>ecological metagenomes</taxon>
    </lineage>
</organism>
<evidence type="ECO:0000256" key="5">
    <source>
        <dbReference type="ARBA" id="ARBA00023146"/>
    </source>
</evidence>
<evidence type="ECO:0000256" key="4">
    <source>
        <dbReference type="ARBA" id="ARBA00022917"/>
    </source>
</evidence>
<keyword evidence="5" id="KW-0030">Aminoacyl-tRNA synthetase</keyword>
<keyword evidence="1" id="KW-0436">Ligase</keyword>
<feature type="non-terminal residue" evidence="7">
    <location>
        <position position="232"/>
    </location>
</feature>
<keyword evidence="4" id="KW-0648">Protein biosynthesis</keyword>
<gene>
    <name evidence="7" type="ORF">S01H1_77575</name>
</gene>
<feature type="domain" description="Aminoacyl-tRNA synthetase class Ia" evidence="6">
    <location>
        <begin position="118"/>
        <end position="229"/>
    </location>
</feature>
<dbReference type="SUPFAM" id="SSF50677">
    <property type="entry name" value="ValRS/IleRS/LeuRS editing domain"/>
    <property type="match status" value="1"/>
</dbReference>
<dbReference type="GO" id="GO:0006428">
    <property type="term" value="P:isoleucyl-tRNA aminoacylation"/>
    <property type="evidence" value="ECO:0007669"/>
    <property type="project" value="TreeGrafter"/>
</dbReference>
<dbReference type="Gene3D" id="3.40.50.620">
    <property type="entry name" value="HUPs"/>
    <property type="match status" value="1"/>
</dbReference>
<reference evidence="7" key="1">
    <citation type="journal article" date="2014" name="Front. Microbiol.">
        <title>High frequency of phylogenetically diverse reductive dehalogenase-homologous genes in deep subseafloor sedimentary metagenomes.</title>
        <authorList>
            <person name="Kawai M."/>
            <person name="Futagami T."/>
            <person name="Toyoda A."/>
            <person name="Takaki Y."/>
            <person name="Nishi S."/>
            <person name="Hori S."/>
            <person name="Arai W."/>
            <person name="Tsubouchi T."/>
            <person name="Morono Y."/>
            <person name="Uchiyama I."/>
            <person name="Ito T."/>
            <person name="Fujiyama A."/>
            <person name="Inagaki F."/>
            <person name="Takami H."/>
        </authorList>
    </citation>
    <scope>NUCLEOTIDE SEQUENCE</scope>
    <source>
        <strain evidence="7">Expedition CK06-06</strain>
    </source>
</reference>
<dbReference type="InterPro" id="IPR050081">
    <property type="entry name" value="Ile-tRNA_ligase"/>
</dbReference>
<evidence type="ECO:0000256" key="3">
    <source>
        <dbReference type="ARBA" id="ARBA00022840"/>
    </source>
</evidence>
<sequence length="232" mass="26929">EYSFFDCKNEILIMEKKLGKDFLKTLGINDYRILKNVKGRELEFLEYTHPWIKRQSKFVLADYVTGIDGTGLVHTAPGHGQEDYITGLKYNLDIIMPVNTKGHFDDTAGEFSGLSVFDANKKIIDKLKNLKLVLYHIKISHSYPHCWRCKNPIILRATSQWFMRIDHSNLREKLLDCIDGNINWIPLSGKVRISQMLSNRPDWCLSRQRYWGVPIASIVCESCKEEFLNSEV</sequence>
<proteinExistence type="predicted"/>
<dbReference type="Gene3D" id="3.90.740.10">
    <property type="entry name" value="Valyl/Leucyl/Isoleucyl-tRNA synthetase, editing domain"/>
    <property type="match status" value="1"/>
</dbReference>